<dbReference type="GO" id="GO:0005506">
    <property type="term" value="F:iron ion binding"/>
    <property type="evidence" value="ECO:0007669"/>
    <property type="project" value="InterPro"/>
</dbReference>
<evidence type="ECO:0000256" key="1">
    <source>
        <dbReference type="ARBA" id="ARBA00010617"/>
    </source>
</evidence>
<reference evidence="2 3" key="1">
    <citation type="submission" date="2019-03" db="EMBL/GenBank/DDBJ databases">
        <title>Bradyrhizobium diversity isolated from nodules of Chamaecrista fasciculata.</title>
        <authorList>
            <person name="Klepa M.S."/>
            <person name="Urquiaga M.O."/>
            <person name="Hungria M."/>
            <person name="Delamuta J.R."/>
        </authorList>
    </citation>
    <scope>NUCLEOTIDE SEQUENCE [LARGE SCALE GENOMIC DNA]</scope>
    <source>
        <strain evidence="2 3">CNPSo 3448</strain>
    </source>
</reference>
<dbReference type="AlphaFoldDB" id="A0A4Y9L5T1"/>
<dbReference type="SUPFAM" id="SSF48264">
    <property type="entry name" value="Cytochrome P450"/>
    <property type="match status" value="1"/>
</dbReference>
<dbReference type="GO" id="GO:0016705">
    <property type="term" value="F:oxidoreductase activity, acting on paired donors, with incorporation or reduction of molecular oxygen"/>
    <property type="evidence" value="ECO:0007669"/>
    <property type="project" value="InterPro"/>
</dbReference>
<gene>
    <name evidence="2" type="ORF">E4K65_43750</name>
</gene>
<dbReference type="InterPro" id="IPR036396">
    <property type="entry name" value="Cyt_P450_sf"/>
</dbReference>
<dbReference type="OrthoDB" id="9801155at2"/>
<organism evidence="2 3">
    <name type="scientific">Bradyrhizobium niftali</name>
    <dbReference type="NCBI Taxonomy" id="2560055"/>
    <lineage>
        <taxon>Bacteria</taxon>
        <taxon>Pseudomonadati</taxon>
        <taxon>Pseudomonadota</taxon>
        <taxon>Alphaproteobacteria</taxon>
        <taxon>Hyphomicrobiales</taxon>
        <taxon>Nitrobacteraceae</taxon>
        <taxon>Bradyrhizobium</taxon>
    </lineage>
</organism>
<protein>
    <submittedName>
        <fullName evidence="2">Cytochrome P450</fullName>
    </submittedName>
</protein>
<proteinExistence type="inferred from homology"/>
<evidence type="ECO:0000313" key="3">
    <source>
        <dbReference type="Proteomes" id="UP000297966"/>
    </source>
</evidence>
<dbReference type="GO" id="GO:0004497">
    <property type="term" value="F:monooxygenase activity"/>
    <property type="evidence" value="ECO:0007669"/>
    <property type="project" value="InterPro"/>
</dbReference>
<keyword evidence="3" id="KW-1185">Reference proteome</keyword>
<dbReference type="EMBL" id="SPQT01000051">
    <property type="protein sequence ID" value="TFV37403.1"/>
    <property type="molecule type" value="Genomic_DNA"/>
</dbReference>
<comment type="caution">
    <text evidence="2">The sequence shown here is derived from an EMBL/GenBank/DDBJ whole genome shotgun (WGS) entry which is preliminary data.</text>
</comment>
<dbReference type="GO" id="GO:0020037">
    <property type="term" value="F:heme binding"/>
    <property type="evidence" value="ECO:0007669"/>
    <property type="project" value="InterPro"/>
</dbReference>
<accession>A0A4Y9L5T1</accession>
<dbReference type="InterPro" id="IPR001128">
    <property type="entry name" value="Cyt_P450"/>
</dbReference>
<dbReference type="Gene3D" id="1.10.630.10">
    <property type="entry name" value="Cytochrome P450"/>
    <property type="match status" value="1"/>
</dbReference>
<dbReference type="InterPro" id="IPR002397">
    <property type="entry name" value="Cyt_P450_B"/>
</dbReference>
<evidence type="ECO:0000313" key="2">
    <source>
        <dbReference type="EMBL" id="TFV37403.1"/>
    </source>
</evidence>
<name>A0A4Y9L5T1_9BRAD</name>
<dbReference type="Pfam" id="PF00067">
    <property type="entry name" value="p450"/>
    <property type="match status" value="1"/>
</dbReference>
<sequence length="78" mass="8911">MARFLCRSRWSQARSGGRRIAFRSGDHGIPRIVVRAFDLDGYRIPAGTLLTISVPSALRDPLVYTDPDHFDIFRKDHL</sequence>
<dbReference type="PRINTS" id="PR00359">
    <property type="entry name" value="BP450"/>
</dbReference>
<comment type="similarity">
    <text evidence="1">Belongs to the cytochrome P450 family.</text>
</comment>
<dbReference type="Proteomes" id="UP000297966">
    <property type="component" value="Unassembled WGS sequence"/>
</dbReference>
<dbReference type="RefSeq" id="WP_135179360.1">
    <property type="nucleotide sequence ID" value="NZ_SPQT01000051.1"/>
</dbReference>